<dbReference type="InterPro" id="IPR012179">
    <property type="entry name" value="NiFe-hyd_3_EchD"/>
</dbReference>
<dbReference type="RefSeq" id="WP_367614161.1">
    <property type="nucleotide sequence ID" value="NZ_WODC01000016.1"/>
</dbReference>
<dbReference type="SUPFAM" id="SSF143243">
    <property type="entry name" value="Nqo5-like"/>
    <property type="match status" value="1"/>
</dbReference>
<name>A0A7K1KSD6_9BACT</name>
<dbReference type="GO" id="GO:0008137">
    <property type="term" value="F:NADH dehydrogenase (ubiquinone) activity"/>
    <property type="evidence" value="ECO:0007669"/>
    <property type="project" value="InterPro"/>
</dbReference>
<comment type="caution">
    <text evidence="2">The sequence shown here is derived from an EMBL/GenBank/DDBJ whole genome shotgun (WGS) entry which is preliminary data.</text>
</comment>
<dbReference type="Pfam" id="PF00329">
    <property type="entry name" value="Complex1_30kDa"/>
    <property type="match status" value="1"/>
</dbReference>
<evidence type="ECO:0000259" key="1">
    <source>
        <dbReference type="Pfam" id="PF00329"/>
    </source>
</evidence>
<keyword evidence="3" id="KW-1185">Reference proteome</keyword>
<dbReference type="Proteomes" id="UP000461162">
    <property type="component" value="Unassembled WGS sequence"/>
</dbReference>
<organism evidence="2 3">
    <name type="scientific">Pseudodesulfovibrio alkaliphilus</name>
    <dbReference type="NCBI Taxonomy" id="2661613"/>
    <lineage>
        <taxon>Bacteria</taxon>
        <taxon>Pseudomonadati</taxon>
        <taxon>Thermodesulfobacteriota</taxon>
        <taxon>Desulfovibrionia</taxon>
        <taxon>Desulfovibrionales</taxon>
        <taxon>Desulfovibrionaceae</taxon>
    </lineage>
</organism>
<dbReference type="PIRSF" id="PIRSF036585">
    <property type="entry name" value="EchD"/>
    <property type="match status" value="1"/>
</dbReference>
<accession>A0A7K1KSD6</accession>
<dbReference type="Gene3D" id="3.30.460.80">
    <property type="entry name" value="NADH:ubiquinone oxidoreductase, 30kDa subunit"/>
    <property type="match status" value="1"/>
</dbReference>
<dbReference type="EMBL" id="WODC01000016">
    <property type="protein sequence ID" value="MUM78870.1"/>
    <property type="molecule type" value="Genomic_DNA"/>
</dbReference>
<gene>
    <name evidence="2" type="ORF">GKC30_14650</name>
</gene>
<evidence type="ECO:0000313" key="2">
    <source>
        <dbReference type="EMBL" id="MUM78870.1"/>
    </source>
</evidence>
<evidence type="ECO:0000313" key="3">
    <source>
        <dbReference type="Proteomes" id="UP000461162"/>
    </source>
</evidence>
<dbReference type="InterPro" id="IPR037232">
    <property type="entry name" value="NADH_quin_OxRdtase_su_C/D-like"/>
</dbReference>
<dbReference type="AlphaFoldDB" id="A0A7K1KSD6"/>
<proteinExistence type="predicted"/>
<reference evidence="2 3" key="1">
    <citation type="submission" date="2019-11" db="EMBL/GenBank/DDBJ databases">
        <title>Pseudodesulfovibrio alkaliphilus, sp. nov., an alkaliphilic sulfate-reducing bacteria from mud volcano of Taman peninsula, Russia.</title>
        <authorList>
            <person name="Frolova A."/>
            <person name="Merkel A.Y."/>
            <person name="Slobodkin A.I."/>
        </authorList>
    </citation>
    <scope>NUCLEOTIDE SEQUENCE [LARGE SCALE GENOMIC DNA]</scope>
    <source>
        <strain evidence="2 3">F-1</strain>
    </source>
</reference>
<feature type="domain" description="NADH:ubiquinone oxidoreductase 30kDa subunit" evidence="1">
    <location>
        <begin position="10"/>
        <end position="118"/>
    </location>
</feature>
<sequence length="122" mass="14019">MKDKVINVTRDTVVGEVMKMKNDGYRLVTFSTYQVDEDGLGILYHFDKNLETIHLRLTVKRKDSIPSVSGVYFAALLVENEIRDQWDVKFDGLVLDFNRTLYLDPEVTQVPLVSNVKIAPKQ</sequence>
<dbReference type="InterPro" id="IPR001268">
    <property type="entry name" value="NADH_UbQ_OxRdtase_30kDa_su"/>
</dbReference>
<protein>
    <submittedName>
        <fullName evidence="2">NADH-quinone oxidoreductase subunit C</fullName>
    </submittedName>
</protein>